<organism evidence="15 16">
    <name type="scientific">Dissostichus mawsoni</name>
    <name type="common">Antarctic cod</name>
    <dbReference type="NCBI Taxonomy" id="36200"/>
    <lineage>
        <taxon>Eukaryota</taxon>
        <taxon>Metazoa</taxon>
        <taxon>Chordata</taxon>
        <taxon>Craniata</taxon>
        <taxon>Vertebrata</taxon>
        <taxon>Euteleostomi</taxon>
        <taxon>Actinopterygii</taxon>
        <taxon>Neopterygii</taxon>
        <taxon>Teleostei</taxon>
        <taxon>Neoteleostei</taxon>
        <taxon>Acanthomorphata</taxon>
        <taxon>Eupercaria</taxon>
        <taxon>Perciformes</taxon>
        <taxon>Notothenioidei</taxon>
        <taxon>Nototheniidae</taxon>
        <taxon>Dissostichus</taxon>
    </lineage>
</organism>
<keyword evidence="10" id="KW-0325">Glycoprotein</keyword>
<dbReference type="PANTHER" id="PTHR22914:SF42">
    <property type="entry name" value="CHITIN SYNTHASE"/>
    <property type="match status" value="1"/>
</dbReference>
<feature type="transmembrane region" description="Helical" evidence="14">
    <location>
        <begin position="476"/>
        <end position="499"/>
    </location>
</feature>
<keyword evidence="5" id="KW-0808">Transferase</keyword>
<evidence type="ECO:0000256" key="11">
    <source>
        <dbReference type="ARBA" id="ARBA00046329"/>
    </source>
</evidence>
<reference evidence="15 16" key="1">
    <citation type="submission" date="2020-03" db="EMBL/GenBank/DDBJ databases">
        <title>Dissostichus mawsoni Genome sequencing and assembly.</title>
        <authorList>
            <person name="Park H."/>
        </authorList>
    </citation>
    <scope>NUCLEOTIDE SEQUENCE [LARGE SCALE GENOMIC DNA]</scope>
    <source>
        <strain evidence="15">DM0001</strain>
        <tissue evidence="15">Muscle</tissue>
    </source>
</reference>
<keyword evidence="3" id="KW-1003">Cell membrane</keyword>
<dbReference type="Pfam" id="PF03142">
    <property type="entry name" value="Chitin_synth_2"/>
    <property type="match status" value="1"/>
</dbReference>
<evidence type="ECO:0000313" key="15">
    <source>
        <dbReference type="EMBL" id="KAF3834203.1"/>
    </source>
</evidence>
<evidence type="ECO:0000256" key="8">
    <source>
        <dbReference type="ARBA" id="ARBA00023054"/>
    </source>
</evidence>
<dbReference type="EMBL" id="JAAKFY010000026">
    <property type="protein sequence ID" value="KAF3834203.1"/>
    <property type="molecule type" value="Genomic_DNA"/>
</dbReference>
<dbReference type="AlphaFoldDB" id="A0A7J5XBI0"/>
<evidence type="ECO:0000256" key="13">
    <source>
        <dbReference type="SAM" id="MobiDB-lite"/>
    </source>
</evidence>
<dbReference type="InterPro" id="IPR029044">
    <property type="entry name" value="Nucleotide-diphossugar_trans"/>
</dbReference>
<dbReference type="SUPFAM" id="SSF53448">
    <property type="entry name" value="Nucleotide-diphospho-sugar transferases"/>
    <property type="match status" value="1"/>
</dbReference>
<evidence type="ECO:0000256" key="2">
    <source>
        <dbReference type="ARBA" id="ARBA00012543"/>
    </source>
</evidence>
<comment type="catalytic activity">
    <reaction evidence="12">
        <text>[(1-&gt;4)-N-acetyl-beta-D-glucosaminyl](n) + UDP-N-acetyl-alpha-D-glucosamine = [(1-&gt;4)-N-acetyl-beta-D-glucosaminyl](n+1) + UDP + H(+)</text>
        <dbReference type="Rhea" id="RHEA:16637"/>
        <dbReference type="Rhea" id="RHEA-COMP:9593"/>
        <dbReference type="Rhea" id="RHEA-COMP:9595"/>
        <dbReference type="ChEBI" id="CHEBI:15378"/>
        <dbReference type="ChEBI" id="CHEBI:17029"/>
        <dbReference type="ChEBI" id="CHEBI:57705"/>
        <dbReference type="ChEBI" id="CHEBI:58223"/>
        <dbReference type="EC" id="2.4.1.16"/>
    </reaction>
</comment>
<evidence type="ECO:0000256" key="7">
    <source>
        <dbReference type="ARBA" id="ARBA00022989"/>
    </source>
</evidence>
<dbReference type="Proteomes" id="UP000518266">
    <property type="component" value="Unassembled WGS sequence"/>
</dbReference>
<evidence type="ECO:0000256" key="1">
    <source>
        <dbReference type="ARBA" id="ARBA00004651"/>
    </source>
</evidence>
<accession>A0A7J5XBI0</accession>
<comment type="subcellular location">
    <subcellularLocation>
        <location evidence="1">Cell membrane</location>
        <topology evidence="1">Multi-pass membrane protein</topology>
    </subcellularLocation>
</comment>
<dbReference type="PANTHER" id="PTHR22914">
    <property type="entry name" value="CHITIN SYNTHASE"/>
    <property type="match status" value="1"/>
</dbReference>
<evidence type="ECO:0000313" key="16">
    <source>
        <dbReference type="Proteomes" id="UP000518266"/>
    </source>
</evidence>
<feature type="transmembrane region" description="Helical" evidence="14">
    <location>
        <begin position="539"/>
        <end position="558"/>
    </location>
</feature>
<evidence type="ECO:0000256" key="6">
    <source>
        <dbReference type="ARBA" id="ARBA00022692"/>
    </source>
</evidence>
<keyword evidence="9 14" id="KW-0472">Membrane</keyword>
<evidence type="ECO:0000256" key="14">
    <source>
        <dbReference type="SAM" id="Phobius"/>
    </source>
</evidence>
<dbReference type="InterPro" id="IPR004835">
    <property type="entry name" value="Chitin_synth"/>
</dbReference>
<dbReference type="GO" id="GO:0005886">
    <property type="term" value="C:plasma membrane"/>
    <property type="evidence" value="ECO:0007669"/>
    <property type="project" value="UniProtKB-SubCell"/>
</dbReference>
<evidence type="ECO:0000256" key="4">
    <source>
        <dbReference type="ARBA" id="ARBA00022676"/>
    </source>
</evidence>
<proteinExistence type="inferred from homology"/>
<keyword evidence="16" id="KW-1185">Reference proteome</keyword>
<gene>
    <name evidence="15" type="ORF">F7725_025407</name>
</gene>
<name>A0A7J5XBI0_DISMA</name>
<keyword evidence="4" id="KW-0328">Glycosyltransferase</keyword>
<comment type="similarity">
    <text evidence="11">Belongs to the chitin synthase family. Class IV subfamily.</text>
</comment>
<evidence type="ECO:0000256" key="10">
    <source>
        <dbReference type="ARBA" id="ARBA00023180"/>
    </source>
</evidence>
<evidence type="ECO:0000256" key="5">
    <source>
        <dbReference type="ARBA" id="ARBA00022679"/>
    </source>
</evidence>
<feature type="transmembrane region" description="Helical" evidence="14">
    <location>
        <begin position="451"/>
        <end position="470"/>
    </location>
</feature>
<dbReference type="GO" id="GO:0006031">
    <property type="term" value="P:chitin biosynthetic process"/>
    <property type="evidence" value="ECO:0007669"/>
    <property type="project" value="TreeGrafter"/>
</dbReference>
<dbReference type="OrthoDB" id="370884at2759"/>
<dbReference type="GO" id="GO:0004100">
    <property type="term" value="F:chitin synthase activity"/>
    <property type="evidence" value="ECO:0007669"/>
    <property type="project" value="UniProtKB-EC"/>
</dbReference>
<feature type="region of interest" description="Disordered" evidence="13">
    <location>
        <begin position="784"/>
        <end position="812"/>
    </location>
</feature>
<feature type="transmembrane region" description="Helical" evidence="14">
    <location>
        <begin position="415"/>
        <end position="444"/>
    </location>
</feature>
<sequence length="828" mass="94381">MSNILDIGLLTGSAVSWWLGLVLATVHLWYLKVLRIQRTQDLFTRRLYEGTFIEQSLLLNTRYDIQTKNRMKISRALDTVMVYLCATMWHENYDEMMNIIISIFRLDKYRPKNNPKHIDFTFEAHIYFDDAFENVEGSRGRHLNTYAQTLVEILAEVYAIFTSIDQGFFKKSQNIPDQKIITTPYGGRLVVTMPHGNIITVHYKDKELIRHKKRWSQKGEDEVSLRAQVEKEKRNTYLLALDGDTDFQPAAVMLLIDRLKMYPCVGAACGRIHPTGSGPAVWFQKFEYAISHWLQKTAEHVIGCVLCSPGCFSLFRAEALMDDNVMKKYSTKSTEASNYIQYDQGEDRWLCTLLLKQGWRVEYNAASDAYTNAPEDFKESTTRRWGPSTMANVVDLLGSTTVISKKNPSISKLFMFYQLIAFASSILAPATICLMIAGSFTFMLNLHGSDALVLAVIPPLIYLILCFYIKSDTQITIAGIMSVIYAFLMLVVTMTIIGAMVRDKTILTPSSLFVIAMAIIYIVTAILHPQEIQLVFHGLLYILCIPSAYLLLTIYSMVNMNNVSWGTRETKPAAGAAKPEPAAKQTNVQKAKNTFQQYFSWCKCCKKSNQTSGGGVNLIPESPQPELQPQNSIVEDVRIPEEEQRQLEPVFDSPTQSWLTQLQSVSRDMKLEEDSLEKEEESFWIELQKKYLEPLLDDKERQKKIVNDLRELRNKINFAFFISNTLWLVATFTLQLYETTLSIQLPKIIYNPVPNYVLPQNLYSDPLCGLSGDRDHNLRHKNHTCQAKSSVSETVSTSNYNHDSDSDSDSDVFDVDLYTRDQNGATPV</sequence>
<keyword evidence="7 14" id="KW-1133">Transmembrane helix</keyword>
<feature type="compositionally biased region" description="Polar residues" evidence="13">
    <location>
        <begin position="784"/>
        <end position="801"/>
    </location>
</feature>
<dbReference type="FunFam" id="3.90.550.10:FF:000139">
    <property type="entry name" value="Chitin synthase 8"/>
    <property type="match status" value="1"/>
</dbReference>
<protein>
    <recommendedName>
        <fullName evidence="2">chitin synthase</fullName>
        <ecNumber evidence="2">2.4.1.16</ecNumber>
    </recommendedName>
</protein>
<evidence type="ECO:0000256" key="3">
    <source>
        <dbReference type="ARBA" id="ARBA00022475"/>
    </source>
</evidence>
<evidence type="ECO:0000256" key="12">
    <source>
        <dbReference type="ARBA" id="ARBA00048014"/>
    </source>
</evidence>
<evidence type="ECO:0000256" key="9">
    <source>
        <dbReference type="ARBA" id="ARBA00023136"/>
    </source>
</evidence>
<feature type="transmembrane region" description="Helical" evidence="14">
    <location>
        <begin position="7"/>
        <end position="30"/>
    </location>
</feature>
<keyword evidence="8" id="KW-0175">Coiled coil</keyword>
<comment type="caution">
    <text evidence="15">The sequence shown here is derived from an EMBL/GenBank/DDBJ whole genome shotgun (WGS) entry which is preliminary data.</text>
</comment>
<feature type="transmembrane region" description="Helical" evidence="14">
    <location>
        <begin position="506"/>
        <end position="527"/>
    </location>
</feature>
<keyword evidence="6 14" id="KW-0812">Transmembrane</keyword>
<dbReference type="EC" id="2.4.1.16" evidence="2"/>